<evidence type="ECO:0000313" key="3">
    <source>
        <dbReference type="Proteomes" id="UP000501690"/>
    </source>
</evidence>
<evidence type="ECO:0000313" key="2">
    <source>
        <dbReference type="EMBL" id="QCE03654.1"/>
    </source>
</evidence>
<dbReference type="AlphaFoldDB" id="A0A4D6MS90"/>
<keyword evidence="3" id="KW-1185">Reference proteome</keyword>
<proteinExistence type="predicted"/>
<protein>
    <submittedName>
        <fullName evidence="2">Uncharacterized protein</fullName>
    </submittedName>
</protein>
<feature type="region of interest" description="Disordered" evidence="1">
    <location>
        <begin position="1"/>
        <end position="35"/>
    </location>
</feature>
<dbReference type="Proteomes" id="UP000501690">
    <property type="component" value="Linkage Group LG8"/>
</dbReference>
<organism evidence="2 3">
    <name type="scientific">Vigna unguiculata</name>
    <name type="common">Cowpea</name>
    <dbReference type="NCBI Taxonomy" id="3917"/>
    <lineage>
        <taxon>Eukaryota</taxon>
        <taxon>Viridiplantae</taxon>
        <taxon>Streptophyta</taxon>
        <taxon>Embryophyta</taxon>
        <taxon>Tracheophyta</taxon>
        <taxon>Spermatophyta</taxon>
        <taxon>Magnoliopsida</taxon>
        <taxon>eudicotyledons</taxon>
        <taxon>Gunneridae</taxon>
        <taxon>Pentapetalae</taxon>
        <taxon>rosids</taxon>
        <taxon>fabids</taxon>
        <taxon>Fabales</taxon>
        <taxon>Fabaceae</taxon>
        <taxon>Papilionoideae</taxon>
        <taxon>50 kb inversion clade</taxon>
        <taxon>NPAAA clade</taxon>
        <taxon>indigoferoid/millettioid clade</taxon>
        <taxon>Phaseoleae</taxon>
        <taxon>Vigna</taxon>
    </lineage>
</organism>
<reference evidence="2 3" key="1">
    <citation type="submission" date="2019-04" db="EMBL/GenBank/DDBJ databases">
        <title>An improved genome assembly and genetic linkage map for asparagus bean, Vigna unguiculata ssp. sesquipedialis.</title>
        <authorList>
            <person name="Xia Q."/>
            <person name="Zhang R."/>
            <person name="Dong Y."/>
        </authorList>
    </citation>
    <scope>NUCLEOTIDE SEQUENCE [LARGE SCALE GENOMIC DNA]</scope>
    <source>
        <tissue evidence="2">Leaf</tissue>
    </source>
</reference>
<accession>A0A4D6MS90</accession>
<name>A0A4D6MS90_VIGUN</name>
<gene>
    <name evidence="2" type="ORF">DEO72_LG8g1679</name>
</gene>
<evidence type="ECO:0000256" key="1">
    <source>
        <dbReference type="SAM" id="MobiDB-lite"/>
    </source>
</evidence>
<dbReference type="EMBL" id="CP039352">
    <property type="protein sequence ID" value="QCE03654.1"/>
    <property type="molecule type" value="Genomic_DNA"/>
</dbReference>
<sequence length="185" mass="19905">MVQRISDQNQYYTSTDTAPGSRARSTRRQRETTGLMVQEAPGEGKGFHQTMASETWGPGELGAWRWGLNRQAIVVVFACLRRLAPGRTCPPPGSLEAVAPSGTCPPLGDLAVCEGAGCGQYGWVQIDCPPQLLADEFGSLGILRTMFVIGNSTWRYGVLSVALVPARALSVVADRFGSKLPWGNH</sequence>
<feature type="compositionally biased region" description="Polar residues" evidence="1">
    <location>
        <begin position="1"/>
        <end position="18"/>
    </location>
</feature>